<keyword evidence="2" id="KW-0333">Golgi apparatus</keyword>
<dbReference type="InterPro" id="IPR008628">
    <property type="entry name" value="GPP34-like"/>
</dbReference>
<organism evidence="5 6">
    <name type="scientific">Saccharopolyspora erythraea</name>
    <name type="common">Streptomyces erythraeus</name>
    <dbReference type="NCBI Taxonomy" id="1836"/>
    <lineage>
        <taxon>Bacteria</taxon>
        <taxon>Bacillati</taxon>
        <taxon>Actinomycetota</taxon>
        <taxon>Actinomycetes</taxon>
        <taxon>Pseudonocardiales</taxon>
        <taxon>Pseudonocardiaceae</taxon>
        <taxon>Saccharopolyspora</taxon>
    </lineage>
</organism>
<dbReference type="EMBL" id="BAAAGS010000020">
    <property type="protein sequence ID" value="GAA0531895.1"/>
    <property type="molecule type" value="Genomic_DNA"/>
</dbReference>
<dbReference type="Proteomes" id="UP001500729">
    <property type="component" value="Unassembled WGS sequence"/>
</dbReference>
<evidence type="ECO:0000256" key="4">
    <source>
        <dbReference type="ARBA" id="ARBA00023136"/>
    </source>
</evidence>
<sequence>MSEPTLNLPEQFVLLLYKSNGSYRSTADHTGAAELGELVLRGRVEFEGKKVRVLDGSPTGVGWVDDAASWLVAKSGAKQKPVDGARFIMSRKSARKTHCAALVQRGVFREEKRTFLGFRADRHYPDQAMQQALLAELHQVASQQRDPDDRLALLASLVHATGLAYSLGFDRPERKRLKEISKGENLGKAVQAVIASTAAVIGAVAATSAGNGGGGDGGGGGGA</sequence>
<accession>A0ABN1D3D0</accession>
<evidence type="ECO:0000256" key="3">
    <source>
        <dbReference type="ARBA" id="ARBA00023121"/>
    </source>
</evidence>
<keyword evidence="6" id="KW-1185">Reference proteome</keyword>
<dbReference type="Pfam" id="PF05719">
    <property type="entry name" value="GPP34"/>
    <property type="match status" value="1"/>
</dbReference>
<evidence type="ECO:0000313" key="5">
    <source>
        <dbReference type="EMBL" id="GAA0531895.1"/>
    </source>
</evidence>
<evidence type="ECO:0008006" key="7">
    <source>
        <dbReference type="Google" id="ProtNLM"/>
    </source>
</evidence>
<evidence type="ECO:0000313" key="6">
    <source>
        <dbReference type="Proteomes" id="UP001500729"/>
    </source>
</evidence>
<reference evidence="5 6" key="1">
    <citation type="journal article" date="2019" name="Int. J. Syst. Evol. Microbiol.">
        <title>The Global Catalogue of Microorganisms (GCM) 10K type strain sequencing project: providing services to taxonomists for standard genome sequencing and annotation.</title>
        <authorList>
            <consortium name="The Broad Institute Genomics Platform"/>
            <consortium name="The Broad Institute Genome Sequencing Center for Infectious Disease"/>
            <person name="Wu L."/>
            <person name="Ma J."/>
        </authorList>
    </citation>
    <scope>NUCLEOTIDE SEQUENCE [LARGE SCALE GENOMIC DNA]</scope>
    <source>
        <strain evidence="5 6">JCM 10303</strain>
    </source>
</reference>
<keyword evidence="4" id="KW-0472">Membrane</keyword>
<dbReference type="Gene3D" id="1.10.3630.10">
    <property type="entry name" value="yeast vps74-n-term truncation variant domain like"/>
    <property type="match status" value="1"/>
</dbReference>
<name>A0ABN1D3D0_SACER</name>
<gene>
    <name evidence="5" type="ORF">GCM10009533_33810</name>
</gene>
<comment type="subcellular location">
    <subcellularLocation>
        <location evidence="1">Golgi apparatus membrane</location>
        <topology evidence="1">Peripheral membrane protein</topology>
        <orientation evidence="1">Cytoplasmic side</orientation>
    </subcellularLocation>
</comment>
<evidence type="ECO:0000256" key="2">
    <source>
        <dbReference type="ARBA" id="ARBA00023034"/>
    </source>
</evidence>
<comment type="caution">
    <text evidence="5">The sequence shown here is derived from an EMBL/GenBank/DDBJ whole genome shotgun (WGS) entry which is preliminary data.</text>
</comment>
<keyword evidence="3" id="KW-0446">Lipid-binding</keyword>
<protein>
    <recommendedName>
        <fullName evidence="7">Golgi phosphoprotein 3 GPP34</fullName>
    </recommendedName>
</protein>
<proteinExistence type="predicted"/>
<evidence type="ECO:0000256" key="1">
    <source>
        <dbReference type="ARBA" id="ARBA00004255"/>
    </source>
</evidence>
<dbReference type="RefSeq" id="WP_009944427.1">
    <property type="nucleotide sequence ID" value="NZ_BAAAGS010000020.1"/>
</dbReference>
<dbReference type="InterPro" id="IPR038261">
    <property type="entry name" value="GPP34-like_sf"/>
</dbReference>